<dbReference type="AlphaFoldDB" id="A0A976FMR1"/>
<dbReference type="RefSeq" id="XP_067819181.1">
    <property type="nucleotide sequence ID" value="XM_067960483.1"/>
</dbReference>
<reference evidence="2 3" key="1">
    <citation type="journal article" date="2021" name="Genome Biol.">
        <title>AFLAP: assembly-free linkage analysis pipeline using k-mers from genome sequencing data.</title>
        <authorList>
            <person name="Fletcher K."/>
            <person name="Zhang L."/>
            <person name="Gil J."/>
            <person name="Han R."/>
            <person name="Cavanaugh K."/>
            <person name="Michelmore R."/>
        </authorList>
    </citation>
    <scope>NUCLEOTIDE SEQUENCE [LARGE SCALE GENOMIC DNA]</scope>
    <source>
        <strain evidence="2 3">SF5</strain>
    </source>
</reference>
<evidence type="ECO:0000256" key="1">
    <source>
        <dbReference type="SAM" id="MobiDB-lite"/>
    </source>
</evidence>
<dbReference type="GeneID" id="94346154"/>
<organism evidence="2 3">
    <name type="scientific">Bremia lactucae</name>
    <name type="common">Lettuce downy mildew</name>
    <dbReference type="NCBI Taxonomy" id="4779"/>
    <lineage>
        <taxon>Eukaryota</taxon>
        <taxon>Sar</taxon>
        <taxon>Stramenopiles</taxon>
        <taxon>Oomycota</taxon>
        <taxon>Peronosporomycetes</taxon>
        <taxon>Peronosporales</taxon>
        <taxon>Peronosporaceae</taxon>
        <taxon>Bremia</taxon>
    </lineage>
</organism>
<protein>
    <submittedName>
        <fullName evidence="2">Uncharacterized protein</fullName>
    </submittedName>
</protein>
<evidence type="ECO:0000313" key="3">
    <source>
        <dbReference type="Proteomes" id="UP000294530"/>
    </source>
</evidence>
<comment type="caution">
    <text evidence="2">The sequence shown here is derived from an EMBL/GenBank/DDBJ whole genome shotgun (WGS) entry which is preliminary data.</text>
</comment>
<dbReference type="Proteomes" id="UP000294530">
    <property type="component" value="Unassembled WGS sequence"/>
</dbReference>
<feature type="compositionally biased region" description="Basic and acidic residues" evidence="1">
    <location>
        <begin position="83"/>
        <end position="93"/>
    </location>
</feature>
<keyword evidence="3" id="KW-1185">Reference proteome</keyword>
<evidence type="ECO:0000313" key="2">
    <source>
        <dbReference type="EMBL" id="TDH69682.1"/>
    </source>
</evidence>
<feature type="compositionally biased region" description="Basic residues" evidence="1">
    <location>
        <begin position="105"/>
        <end position="114"/>
    </location>
</feature>
<gene>
    <name evidence="2" type="ORF">CCR75_002386</name>
</gene>
<sequence length="114" mass="13096">MEWFSHFRQREDREPVDIVLLQEIRVVEGEANKMNALSCAVWSFKAAPTCRHLVRSVEEVMDQRRQSLARDVARRGKRGAHRAGNDGARERSRNATASTPASSHPRPRRNVTFE</sequence>
<feature type="region of interest" description="Disordered" evidence="1">
    <location>
        <begin position="68"/>
        <end position="114"/>
    </location>
</feature>
<dbReference type="EMBL" id="SHOA02000007">
    <property type="protein sequence ID" value="TDH69682.1"/>
    <property type="molecule type" value="Genomic_DNA"/>
</dbReference>
<proteinExistence type="predicted"/>
<name>A0A976FMR1_BRELC</name>
<dbReference type="KEGG" id="blac:94346154"/>
<accession>A0A976FMR1</accession>